<dbReference type="PROSITE" id="PS51186">
    <property type="entry name" value="GNAT"/>
    <property type="match status" value="1"/>
</dbReference>
<dbReference type="InterPro" id="IPR016181">
    <property type="entry name" value="Acyl_CoA_acyltransferase"/>
</dbReference>
<evidence type="ECO:0000259" key="3">
    <source>
        <dbReference type="PROSITE" id="PS51186"/>
    </source>
</evidence>
<dbReference type="PANTHER" id="PTHR30602">
    <property type="entry name" value="AMINO-ACID ACETYLTRANSFERASE"/>
    <property type="match status" value="1"/>
</dbReference>
<dbReference type="GO" id="GO:0006526">
    <property type="term" value="P:L-arginine biosynthetic process"/>
    <property type="evidence" value="ECO:0007669"/>
    <property type="project" value="InterPro"/>
</dbReference>
<dbReference type="InterPro" id="IPR010167">
    <property type="entry name" value="NH2A_AcTrfase"/>
</dbReference>
<keyword evidence="1 4" id="KW-0808">Transferase</keyword>
<dbReference type="PANTHER" id="PTHR30602:SF12">
    <property type="entry name" value="AMINO-ACID ACETYLTRANSFERASE NAGS1, CHLOROPLASTIC-RELATED"/>
    <property type="match status" value="1"/>
</dbReference>
<dbReference type="AlphaFoldDB" id="A0A1W1BQX3"/>
<dbReference type="EC" id="2.3.1.1" evidence="4"/>
<accession>A0A1W1BQX3</accession>
<sequence length="154" mass="17521">MQKIKFVKATLADIGRMQELVLPEVQSGVILERNDDEIATNIRSYTLALLDGKLVGFTALHIHTAYLAEIRSLIVKDGFRGQKIGEKLINRVLDEARSLGLQRVLSLTYKQSFFERLGFVEIPKESLPEHKIWADCIKCKHFPICNEVSLIKNL</sequence>
<dbReference type="CDD" id="cd04301">
    <property type="entry name" value="NAT_SF"/>
    <property type="match status" value="1"/>
</dbReference>
<keyword evidence="2 4" id="KW-0012">Acyltransferase</keyword>
<proteinExistence type="predicted"/>
<name>A0A1W1BQX3_9ZZZZ</name>
<evidence type="ECO:0000256" key="1">
    <source>
        <dbReference type="ARBA" id="ARBA00022679"/>
    </source>
</evidence>
<evidence type="ECO:0000256" key="2">
    <source>
        <dbReference type="ARBA" id="ARBA00023315"/>
    </source>
</evidence>
<dbReference type="GO" id="GO:0004042">
    <property type="term" value="F:L-glutamate N-acetyltransferase activity"/>
    <property type="evidence" value="ECO:0007669"/>
    <property type="project" value="InterPro"/>
</dbReference>
<evidence type="ECO:0000313" key="4">
    <source>
        <dbReference type="EMBL" id="SFV55887.1"/>
    </source>
</evidence>
<dbReference type="Pfam" id="PF00583">
    <property type="entry name" value="Acetyltransf_1"/>
    <property type="match status" value="1"/>
</dbReference>
<dbReference type="Gene3D" id="3.40.630.30">
    <property type="match status" value="1"/>
</dbReference>
<feature type="domain" description="N-acetyltransferase" evidence="3">
    <location>
        <begin position="4"/>
        <end position="154"/>
    </location>
</feature>
<reference evidence="4" key="1">
    <citation type="submission" date="2016-10" db="EMBL/GenBank/DDBJ databases">
        <authorList>
            <person name="de Groot N.N."/>
        </authorList>
    </citation>
    <scope>NUCLEOTIDE SEQUENCE</scope>
</reference>
<dbReference type="EMBL" id="FPHK01000019">
    <property type="protein sequence ID" value="SFV55887.1"/>
    <property type="molecule type" value="Genomic_DNA"/>
</dbReference>
<organism evidence="4">
    <name type="scientific">hydrothermal vent metagenome</name>
    <dbReference type="NCBI Taxonomy" id="652676"/>
    <lineage>
        <taxon>unclassified sequences</taxon>
        <taxon>metagenomes</taxon>
        <taxon>ecological metagenomes</taxon>
    </lineage>
</organism>
<protein>
    <submittedName>
        <fullName evidence="4">N-acetylglutamate synthase</fullName>
        <ecNumber evidence="4">2.3.1.1</ecNumber>
    </submittedName>
</protein>
<dbReference type="GO" id="GO:0005737">
    <property type="term" value="C:cytoplasm"/>
    <property type="evidence" value="ECO:0007669"/>
    <property type="project" value="InterPro"/>
</dbReference>
<gene>
    <name evidence="4" type="ORF">MNB_SM-6-846</name>
</gene>
<dbReference type="SUPFAM" id="SSF55729">
    <property type="entry name" value="Acyl-CoA N-acyltransferases (Nat)"/>
    <property type="match status" value="1"/>
</dbReference>
<dbReference type="NCBIfam" id="NF005840">
    <property type="entry name" value="PRK07757.1"/>
    <property type="match status" value="1"/>
</dbReference>
<dbReference type="InterPro" id="IPR000182">
    <property type="entry name" value="GNAT_dom"/>
</dbReference>